<dbReference type="InterPro" id="IPR030417">
    <property type="entry name" value="MS4A"/>
</dbReference>
<dbReference type="PANTHER" id="PTHR23320">
    <property type="entry name" value="MEMBRANE-SPANNING 4-DOMAINS SUBFAMILY A MS4A -RELATED"/>
    <property type="match status" value="1"/>
</dbReference>
<dbReference type="OrthoDB" id="10443677at2759"/>
<gene>
    <name evidence="4 5" type="primary">LOC109477179</name>
</gene>
<evidence type="ECO:0000256" key="1">
    <source>
        <dbReference type="SAM" id="MobiDB-lite"/>
    </source>
</evidence>
<dbReference type="AlphaFoldDB" id="A0A6P4ZS92"/>
<reference evidence="4 5" key="1">
    <citation type="submission" date="2025-04" db="UniProtKB">
        <authorList>
            <consortium name="RefSeq"/>
        </authorList>
    </citation>
    <scope>IDENTIFICATION</scope>
    <source>
        <tissue evidence="4 5">Gonad</tissue>
    </source>
</reference>
<feature type="compositionally biased region" description="Pro residues" evidence="1">
    <location>
        <begin position="201"/>
        <end position="213"/>
    </location>
</feature>
<dbReference type="PANTHER" id="PTHR23320:SF165">
    <property type="entry name" value="MARVEL DOMAIN-CONTAINING PROTEIN"/>
    <property type="match status" value="1"/>
</dbReference>
<feature type="region of interest" description="Disordered" evidence="1">
    <location>
        <begin position="185"/>
        <end position="223"/>
    </location>
</feature>
<keyword evidence="2" id="KW-0812">Transmembrane</keyword>
<dbReference type="KEGG" id="bbel:109477179"/>
<keyword evidence="2" id="KW-1133">Transmembrane helix</keyword>
<evidence type="ECO:0000256" key="2">
    <source>
        <dbReference type="SAM" id="Phobius"/>
    </source>
</evidence>
<feature type="transmembrane region" description="Helical" evidence="2">
    <location>
        <begin position="12"/>
        <end position="36"/>
    </location>
</feature>
<dbReference type="GeneID" id="109477179"/>
<dbReference type="RefSeq" id="XP_019633807.1">
    <property type="nucleotide sequence ID" value="XM_019778248.1"/>
</dbReference>
<protein>
    <submittedName>
        <fullName evidence="4 5">Uncharacterized protein LOC109477179</fullName>
    </submittedName>
</protein>
<name>A0A6P4ZS92_BRABE</name>
<organism evidence="3 5">
    <name type="scientific">Branchiostoma belcheri</name>
    <name type="common">Amphioxus</name>
    <dbReference type="NCBI Taxonomy" id="7741"/>
    <lineage>
        <taxon>Eukaryota</taxon>
        <taxon>Metazoa</taxon>
        <taxon>Chordata</taxon>
        <taxon>Cephalochordata</taxon>
        <taxon>Leptocardii</taxon>
        <taxon>Amphioxiformes</taxon>
        <taxon>Branchiostomatidae</taxon>
        <taxon>Branchiostoma</taxon>
    </lineage>
</organism>
<sequence length="223" mass="23804">MAYNGKCMRRMGWNLVVMGFLSITLGIAADATFASMGDNWETFHYISAPIWNGVFVVITGILAINSGNRPTSKDLMIAVMVLGICTILTALCCFSLAIVGSIYSSYDYDYDDGCNDFNGYCAPFPLYVVNALLTLPEVVMAFAAAIMPCCGLANNPNGLPVFGYNQLQDQEGPDIAPWHYGTMDPPPYMPRAQSTIGAAPAQPPAAGQPPSGPPSETIPKSPT</sequence>
<dbReference type="Proteomes" id="UP000515135">
    <property type="component" value="Unplaced"/>
</dbReference>
<evidence type="ECO:0000313" key="5">
    <source>
        <dbReference type="RefSeq" id="XP_019633807.1"/>
    </source>
</evidence>
<evidence type="ECO:0000313" key="3">
    <source>
        <dbReference type="Proteomes" id="UP000515135"/>
    </source>
</evidence>
<accession>A0A6P4ZS92</accession>
<keyword evidence="3" id="KW-1185">Reference proteome</keyword>
<keyword evidence="2" id="KW-0472">Membrane</keyword>
<feature type="transmembrane region" description="Helical" evidence="2">
    <location>
        <begin position="76"/>
        <end position="104"/>
    </location>
</feature>
<dbReference type="RefSeq" id="XP_019633806.1">
    <property type="nucleotide sequence ID" value="XM_019778247.1"/>
</dbReference>
<proteinExistence type="predicted"/>
<dbReference type="GO" id="GO:0016020">
    <property type="term" value="C:membrane"/>
    <property type="evidence" value="ECO:0007669"/>
    <property type="project" value="UniProtKB-SubCell"/>
</dbReference>
<feature type="transmembrane region" description="Helical" evidence="2">
    <location>
        <begin position="42"/>
        <end position="64"/>
    </location>
</feature>
<evidence type="ECO:0000313" key="4">
    <source>
        <dbReference type="RefSeq" id="XP_019633806.1"/>
    </source>
</evidence>
<feature type="transmembrane region" description="Helical" evidence="2">
    <location>
        <begin position="124"/>
        <end position="146"/>
    </location>
</feature>